<sequence>MLATSINLDNRCSPNEEYIRCGTCEGTCVKPFVICSKECKPAGCYCKSSKKFVRGPFGLCMLFKYCPNYYSNKTIHSPFSYFRPHFESEIDYLVVWFCANFLQSKIPEKFILIAKSYYNYCQKMEELMNTLISYNLMNN</sequence>
<keyword evidence="1" id="KW-0722">Serine protease inhibitor</keyword>
<evidence type="ECO:0000313" key="3">
    <source>
        <dbReference type="Proteomes" id="UP000276776"/>
    </source>
</evidence>
<reference evidence="4" key="1">
    <citation type="submission" date="2017-02" db="UniProtKB">
        <authorList>
            <consortium name="WormBaseParasite"/>
        </authorList>
    </citation>
    <scope>IDENTIFICATION</scope>
</reference>
<dbReference type="WBParaSite" id="TCLT_0000571101-mRNA-1">
    <property type="protein sequence ID" value="TCLT_0000571101-mRNA-1"/>
    <property type="gene ID" value="TCLT_0000571101"/>
</dbReference>
<dbReference type="GO" id="GO:0004867">
    <property type="term" value="F:serine-type endopeptidase inhibitor activity"/>
    <property type="evidence" value="ECO:0007669"/>
    <property type="project" value="UniProtKB-KW"/>
</dbReference>
<dbReference type="OrthoDB" id="5788972at2759"/>
<evidence type="ECO:0000256" key="1">
    <source>
        <dbReference type="ARBA" id="ARBA00022900"/>
    </source>
</evidence>
<dbReference type="CDD" id="cd19941">
    <property type="entry name" value="TIL"/>
    <property type="match status" value="1"/>
</dbReference>
<dbReference type="InterPro" id="IPR036084">
    <property type="entry name" value="Ser_inhib-like_sf"/>
</dbReference>
<dbReference type="SUPFAM" id="SSF57567">
    <property type="entry name" value="Serine protease inhibitors"/>
    <property type="match status" value="1"/>
</dbReference>
<keyword evidence="1" id="KW-0646">Protease inhibitor</keyword>
<dbReference type="Proteomes" id="UP000276776">
    <property type="component" value="Unassembled WGS sequence"/>
</dbReference>
<proteinExistence type="predicted"/>
<organism evidence="4">
    <name type="scientific">Thelazia callipaeda</name>
    <name type="common">Oriental eyeworm</name>
    <name type="synonym">Parasitic nematode</name>
    <dbReference type="NCBI Taxonomy" id="103827"/>
    <lineage>
        <taxon>Eukaryota</taxon>
        <taxon>Metazoa</taxon>
        <taxon>Ecdysozoa</taxon>
        <taxon>Nematoda</taxon>
        <taxon>Chromadorea</taxon>
        <taxon>Rhabditida</taxon>
        <taxon>Spirurina</taxon>
        <taxon>Spiruromorpha</taxon>
        <taxon>Thelazioidea</taxon>
        <taxon>Thelaziidae</taxon>
        <taxon>Thelazia</taxon>
    </lineage>
</organism>
<dbReference type="AlphaFoldDB" id="A0A0N5CZ12"/>
<evidence type="ECO:0000313" key="2">
    <source>
        <dbReference type="EMBL" id="VDN02976.1"/>
    </source>
</evidence>
<name>A0A0N5CZ12_THECL</name>
<gene>
    <name evidence="2" type="ORF">TCLT_LOCUS5700</name>
</gene>
<dbReference type="Gene3D" id="2.10.25.10">
    <property type="entry name" value="Laminin"/>
    <property type="match status" value="1"/>
</dbReference>
<evidence type="ECO:0000313" key="4">
    <source>
        <dbReference type="WBParaSite" id="TCLT_0000571101-mRNA-1"/>
    </source>
</evidence>
<reference evidence="2 3" key="2">
    <citation type="submission" date="2018-11" db="EMBL/GenBank/DDBJ databases">
        <authorList>
            <consortium name="Pathogen Informatics"/>
        </authorList>
    </citation>
    <scope>NUCLEOTIDE SEQUENCE [LARGE SCALE GENOMIC DNA]</scope>
</reference>
<accession>A0A0N5CZ12</accession>
<dbReference type="EMBL" id="UYYF01004358">
    <property type="protein sequence ID" value="VDN02976.1"/>
    <property type="molecule type" value="Genomic_DNA"/>
</dbReference>
<keyword evidence="3" id="KW-1185">Reference proteome</keyword>
<protein>
    <submittedName>
        <fullName evidence="4">TIL domain-containing protein</fullName>
    </submittedName>
</protein>